<evidence type="ECO:0000256" key="15">
    <source>
        <dbReference type="PIRSR" id="PIRSR006769-3"/>
    </source>
</evidence>
<feature type="binding site" evidence="14">
    <location>
        <begin position="290"/>
        <end position="296"/>
    </location>
    <ligand>
        <name>NADP(+)</name>
        <dbReference type="ChEBI" id="CHEBI:58349"/>
    </ligand>
</feature>
<sequence>MAHALRIAARGLGRTWPNPAVGCVIVKAGVIVGRGWTQPGGRPHAEVMALAQAGANAQGATAYVTLEPCAHHGKTGPCALALVAAGVARVVSALQDPDPRVSGQGHAILRGAGVEVIENVMHAEAIRANAGFLKRVRAGLPFVTLKLATTLDGRIATASGESRWITGASARRATHAMRLNHDAVMIGSGTARADDPDLTVRDLGAGHQPLRIVMDTHLSHNPDSRLGRSAKTHPIWLIHGPDAPAQARDAWAGQGAILLESACENNHLDPRAALQRLAAQGLTRIFCEGGGTLAASLIRAKLVDDLALFTAGALIGADGQASLAALNLAALKDAPRLTLRETKIFGPDAYSLWSV</sequence>
<feature type="binding site" evidence="14">
    <location>
        <position position="162"/>
    </location>
    <ligand>
        <name>substrate</name>
    </ligand>
</feature>
<dbReference type="GO" id="GO:0008835">
    <property type="term" value="F:diaminohydroxyphosphoribosylaminopyrimidine deaminase activity"/>
    <property type="evidence" value="ECO:0007669"/>
    <property type="project" value="UniProtKB-EC"/>
</dbReference>
<dbReference type="InterPro" id="IPR050765">
    <property type="entry name" value="Riboflavin_Biosynth_HTPR"/>
</dbReference>
<evidence type="ECO:0000256" key="7">
    <source>
        <dbReference type="ARBA" id="ARBA00022723"/>
    </source>
</evidence>
<gene>
    <name evidence="17" type="ORF">GCM10010873_18790</name>
</gene>
<evidence type="ECO:0000256" key="3">
    <source>
        <dbReference type="ARBA" id="ARBA00004910"/>
    </source>
</evidence>
<evidence type="ECO:0000256" key="14">
    <source>
        <dbReference type="PIRSR" id="PIRSR006769-2"/>
    </source>
</evidence>
<dbReference type="PROSITE" id="PS51747">
    <property type="entry name" value="CYT_DCMP_DEAMINASES_2"/>
    <property type="match status" value="1"/>
</dbReference>
<evidence type="ECO:0000256" key="6">
    <source>
        <dbReference type="ARBA" id="ARBA00022619"/>
    </source>
</evidence>
<dbReference type="EMBL" id="BSPP01000007">
    <property type="protein sequence ID" value="GLS86905.1"/>
    <property type="molecule type" value="Genomic_DNA"/>
</dbReference>
<comment type="pathway">
    <text evidence="2 12">Cofactor biosynthesis; riboflavin biosynthesis; 5-amino-6-(D-ribitylamino)uracil from GTP: step 2/4.</text>
</comment>
<dbReference type="Gene3D" id="3.40.140.10">
    <property type="entry name" value="Cytidine Deaminase, domain 2"/>
    <property type="match status" value="1"/>
</dbReference>
<protein>
    <recommendedName>
        <fullName evidence="12">Riboflavin biosynthesis protein RibD</fullName>
    </recommendedName>
    <domain>
        <recommendedName>
            <fullName evidence="12">Diaminohydroxyphosphoribosylaminopyrimidine deaminase</fullName>
            <shortName evidence="12">DRAP deaminase</shortName>
            <ecNumber evidence="12">3.5.4.26</ecNumber>
        </recommendedName>
        <alternativeName>
            <fullName evidence="12">Riboflavin-specific deaminase</fullName>
        </alternativeName>
    </domain>
    <domain>
        <recommendedName>
            <fullName evidence="12">5-amino-6-(5-phosphoribosylamino)uracil reductase</fullName>
            <ecNumber evidence="12">1.1.1.193</ecNumber>
        </recommendedName>
        <alternativeName>
            <fullName evidence="12">HTP reductase</fullName>
        </alternativeName>
    </domain>
</protein>
<feature type="binding site" evidence="14">
    <location>
        <position position="216"/>
    </location>
    <ligand>
        <name>NADP(+)</name>
        <dbReference type="ChEBI" id="CHEBI:58349"/>
    </ligand>
</feature>
<feature type="binding site" evidence="14">
    <location>
        <position position="198"/>
    </location>
    <ligand>
        <name>substrate</name>
    </ligand>
</feature>
<dbReference type="PIRSF" id="PIRSF006769">
    <property type="entry name" value="RibD"/>
    <property type="match status" value="1"/>
</dbReference>
<dbReference type="Pfam" id="PF01872">
    <property type="entry name" value="RibD_C"/>
    <property type="match status" value="1"/>
</dbReference>
<dbReference type="AlphaFoldDB" id="A0AA37U435"/>
<dbReference type="InterPro" id="IPR024072">
    <property type="entry name" value="DHFR-like_dom_sf"/>
</dbReference>
<feature type="binding site" evidence="14">
    <location>
        <position position="164"/>
    </location>
    <ligand>
        <name>NADP(+)</name>
        <dbReference type="ChEBI" id="CHEBI:58349"/>
    </ligand>
</feature>
<comment type="catalytic activity">
    <reaction evidence="12">
        <text>5-amino-6-(5-phospho-D-ribitylamino)uracil + NADP(+) = 5-amino-6-(5-phospho-D-ribosylamino)uracil + NADPH + H(+)</text>
        <dbReference type="Rhea" id="RHEA:17845"/>
        <dbReference type="ChEBI" id="CHEBI:15378"/>
        <dbReference type="ChEBI" id="CHEBI:57783"/>
        <dbReference type="ChEBI" id="CHEBI:58349"/>
        <dbReference type="ChEBI" id="CHEBI:58421"/>
        <dbReference type="ChEBI" id="CHEBI:58453"/>
        <dbReference type="EC" id="1.1.1.193"/>
    </reaction>
</comment>
<dbReference type="GO" id="GO:0009231">
    <property type="term" value="P:riboflavin biosynthetic process"/>
    <property type="evidence" value="ECO:0007669"/>
    <property type="project" value="UniProtKB-KW"/>
</dbReference>
<feature type="binding site" evidence="14">
    <location>
        <position position="288"/>
    </location>
    <ligand>
        <name>substrate</name>
    </ligand>
</feature>
<dbReference type="PANTHER" id="PTHR38011">
    <property type="entry name" value="DIHYDROFOLATE REDUCTASE FAMILY PROTEIN (AFU_ORTHOLOGUE AFUA_8G06820)"/>
    <property type="match status" value="1"/>
</dbReference>
<dbReference type="EC" id="1.1.1.193" evidence="12"/>
<feature type="binding site" evidence="14">
    <location>
        <position position="201"/>
    </location>
    <ligand>
        <name>substrate</name>
    </ligand>
</feature>
<evidence type="ECO:0000313" key="18">
    <source>
        <dbReference type="Proteomes" id="UP001157355"/>
    </source>
</evidence>
<name>A0AA37U435_9RHOB</name>
<dbReference type="NCBIfam" id="TIGR00227">
    <property type="entry name" value="ribD_Cterm"/>
    <property type="match status" value="1"/>
</dbReference>
<feature type="binding site" evidence="15">
    <location>
        <position position="78"/>
    </location>
    <ligand>
        <name>Zn(2+)</name>
        <dbReference type="ChEBI" id="CHEBI:29105"/>
        <note>catalytic</note>
    </ligand>
</feature>
<evidence type="ECO:0000256" key="4">
    <source>
        <dbReference type="ARBA" id="ARBA00005259"/>
    </source>
</evidence>
<keyword evidence="18" id="KW-1185">Reference proteome</keyword>
<dbReference type="GO" id="GO:0008270">
    <property type="term" value="F:zinc ion binding"/>
    <property type="evidence" value="ECO:0007669"/>
    <property type="project" value="InterPro"/>
</dbReference>
<comment type="cofactor">
    <cofactor evidence="12 15">
        <name>Zn(2+)</name>
        <dbReference type="ChEBI" id="CHEBI:29105"/>
    </cofactor>
    <text evidence="12 15">Binds 1 zinc ion.</text>
</comment>
<comment type="similarity">
    <text evidence="4 12">In the N-terminal section; belongs to the cytidine and deoxycytidylate deaminase family.</text>
</comment>
<evidence type="ECO:0000256" key="9">
    <source>
        <dbReference type="ARBA" id="ARBA00022857"/>
    </source>
</evidence>
<evidence type="ECO:0000259" key="16">
    <source>
        <dbReference type="PROSITE" id="PS51747"/>
    </source>
</evidence>
<proteinExistence type="inferred from homology"/>
<evidence type="ECO:0000256" key="12">
    <source>
        <dbReference type="PIRNR" id="PIRNR006769"/>
    </source>
</evidence>
<dbReference type="InterPro" id="IPR016192">
    <property type="entry name" value="APOBEC/CMP_deaminase_Zn-bd"/>
</dbReference>
<dbReference type="SUPFAM" id="SSF53597">
    <property type="entry name" value="Dihydrofolate reductase-like"/>
    <property type="match status" value="1"/>
</dbReference>
<comment type="caution">
    <text evidence="17">The sequence shown here is derived from an EMBL/GenBank/DDBJ whole genome shotgun (WGS) entry which is preliminary data.</text>
</comment>
<evidence type="ECO:0000256" key="8">
    <source>
        <dbReference type="ARBA" id="ARBA00022833"/>
    </source>
</evidence>
<feature type="active site" description="Proton donor" evidence="13">
    <location>
        <position position="46"/>
    </location>
</feature>
<evidence type="ECO:0000256" key="5">
    <source>
        <dbReference type="ARBA" id="ARBA00007417"/>
    </source>
</evidence>
<reference evidence="17 18" key="1">
    <citation type="journal article" date="2014" name="Int. J. Syst. Evol. Microbiol.">
        <title>Complete genome sequence of Corynebacterium casei LMG S-19264T (=DSM 44701T), isolated from a smear-ripened cheese.</title>
        <authorList>
            <consortium name="US DOE Joint Genome Institute (JGI-PGF)"/>
            <person name="Walter F."/>
            <person name="Albersmeier A."/>
            <person name="Kalinowski J."/>
            <person name="Ruckert C."/>
        </authorList>
    </citation>
    <scope>NUCLEOTIDE SEQUENCE [LARGE SCALE GENOMIC DNA]</scope>
    <source>
        <strain evidence="17 18">NBRC 111766</strain>
    </source>
</reference>
<feature type="binding site" evidence="15">
    <location>
        <position position="44"/>
    </location>
    <ligand>
        <name>Zn(2+)</name>
        <dbReference type="ChEBI" id="CHEBI:29105"/>
        <note>catalytic</note>
    </ligand>
</feature>
<dbReference type="Proteomes" id="UP001157355">
    <property type="component" value="Unassembled WGS sequence"/>
</dbReference>
<feature type="binding site" evidence="15">
    <location>
        <position position="69"/>
    </location>
    <ligand>
        <name>Zn(2+)</name>
        <dbReference type="ChEBI" id="CHEBI:29105"/>
        <note>catalytic</note>
    </ligand>
</feature>
<keyword evidence="7 12" id="KW-0479">Metal-binding</keyword>
<keyword evidence="12" id="KW-0378">Hydrolase</keyword>
<dbReference type="InterPro" id="IPR004794">
    <property type="entry name" value="Eubact_RibD"/>
</dbReference>
<feature type="binding site" evidence="14">
    <location>
        <position position="194"/>
    </location>
    <ligand>
        <name>NADP(+)</name>
        <dbReference type="ChEBI" id="CHEBI:58349"/>
    </ligand>
</feature>
<feature type="binding site" evidence="14">
    <location>
        <position position="190"/>
    </location>
    <ligand>
        <name>NADP(+)</name>
        <dbReference type="ChEBI" id="CHEBI:58349"/>
    </ligand>
</feature>
<keyword evidence="8 12" id="KW-0862">Zinc</keyword>
<comment type="catalytic activity">
    <reaction evidence="12">
        <text>2,5-diamino-6-hydroxy-4-(5-phosphoribosylamino)-pyrimidine + H2O + H(+) = 5-amino-6-(5-phospho-D-ribosylamino)uracil + NH4(+)</text>
        <dbReference type="Rhea" id="RHEA:21868"/>
        <dbReference type="ChEBI" id="CHEBI:15377"/>
        <dbReference type="ChEBI" id="CHEBI:15378"/>
        <dbReference type="ChEBI" id="CHEBI:28938"/>
        <dbReference type="ChEBI" id="CHEBI:58453"/>
        <dbReference type="ChEBI" id="CHEBI:58614"/>
        <dbReference type="EC" id="3.5.4.26"/>
    </reaction>
</comment>
<dbReference type="InterPro" id="IPR011549">
    <property type="entry name" value="RibD_C"/>
</dbReference>
<feature type="binding site" evidence="14">
    <location>
        <position position="148"/>
    </location>
    <ligand>
        <name>NADP(+)</name>
        <dbReference type="ChEBI" id="CHEBI:58349"/>
    </ligand>
</feature>
<dbReference type="EC" id="3.5.4.26" evidence="12"/>
<feature type="domain" description="CMP/dCMP-type deaminase" evidence="16">
    <location>
        <begin position="1"/>
        <end position="115"/>
    </location>
</feature>
<keyword evidence="11" id="KW-0511">Multifunctional enzyme</keyword>
<evidence type="ECO:0000256" key="11">
    <source>
        <dbReference type="ARBA" id="ARBA00023268"/>
    </source>
</evidence>
<evidence type="ECO:0000256" key="10">
    <source>
        <dbReference type="ARBA" id="ARBA00023002"/>
    </source>
</evidence>
<dbReference type="Pfam" id="PF00383">
    <property type="entry name" value="dCMP_cyt_deam_1"/>
    <property type="match status" value="1"/>
</dbReference>
<comment type="function">
    <text evidence="1 12">Converts 2,5-diamino-6-(ribosylamino)-4(3h)-pyrimidinone 5'-phosphate into 5-amino-6-(ribosylamino)-2,4(1h,3h)-pyrimidinedione 5'-phosphate.</text>
</comment>
<accession>A0AA37U435</accession>
<dbReference type="Gene3D" id="3.40.430.10">
    <property type="entry name" value="Dihydrofolate Reductase, subunit A"/>
    <property type="match status" value="1"/>
</dbReference>
<dbReference type="PANTHER" id="PTHR38011:SF7">
    <property type="entry name" value="2,5-DIAMINO-6-RIBOSYLAMINO-4(3H)-PYRIMIDINONE 5'-PHOSPHATE REDUCTASE"/>
    <property type="match status" value="1"/>
</dbReference>
<dbReference type="SUPFAM" id="SSF53927">
    <property type="entry name" value="Cytidine deaminase-like"/>
    <property type="match status" value="1"/>
</dbReference>
<comment type="pathway">
    <text evidence="3 12">Cofactor biosynthesis; riboflavin biosynthesis; 5-amino-6-(D-ribitylamino)uracil from GTP: step 3/4.</text>
</comment>
<comment type="similarity">
    <text evidence="5 12">In the C-terminal section; belongs to the HTP reductase family.</text>
</comment>
<keyword evidence="6 12" id="KW-0686">Riboflavin biosynthesis</keyword>
<evidence type="ECO:0000256" key="13">
    <source>
        <dbReference type="PIRSR" id="PIRSR006769-1"/>
    </source>
</evidence>
<dbReference type="InterPro" id="IPR002125">
    <property type="entry name" value="CMP_dCMP_dom"/>
</dbReference>
<dbReference type="CDD" id="cd01284">
    <property type="entry name" value="Riboflavin_deaminase-reductase"/>
    <property type="match status" value="1"/>
</dbReference>
<evidence type="ECO:0000256" key="2">
    <source>
        <dbReference type="ARBA" id="ARBA00004882"/>
    </source>
</evidence>
<keyword evidence="9 12" id="KW-0521">NADP</keyword>
<evidence type="ECO:0000313" key="17">
    <source>
        <dbReference type="EMBL" id="GLS86905.1"/>
    </source>
</evidence>
<dbReference type="InterPro" id="IPR002734">
    <property type="entry name" value="RibDG_C"/>
</dbReference>
<dbReference type="NCBIfam" id="TIGR00326">
    <property type="entry name" value="eubact_ribD"/>
    <property type="match status" value="1"/>
</dbReference>
<organism evidence="17 18">
    <name type="scientific">Cypionkella aquatica</name>
    <dbReference type="NCBI Taxonomy" id="1756042"/>
    <lineage>
        <taxon>Bacteria</taxon>
        <taxon>Pseudomonadati</taxon>
        <taxon>Pseudomonadota</taxon>
        <taxon>Alphaproteobacteria</taxon>
        <taxon>Rhodobacterales</taxon>
        <taxon>Paracoccaceae</taxon>
        <taxon>Cypionkella</taxon>
    </lineage>
</organism>
<dbReference type="PROSITE" id="PS00903">
    <property type="entry name" value="CYT_DCMP_DEAMINASES_1"/>
    <property type="match status" value="1"/>
</dbReference>
<evidence type="ECO:0000256" key="1">
    <source>
        <dbReference type="ARBA" id="ARBA00002151"/>
    </source>
</evidence>
<dbReference type="GO" id="GO:0050661">
    <property type="term" value="F:NADP binding"/>
    <property type="evidence" value="ECO:0007669"/>
    <property type="project" value="InterPro"/>
</dbReference>
<dbReference type="GO" id="GO:0008703">
    <property type="term" value="F:5-amino-6-(5-phosphoribosylamino)uracil reductase activity"/>
    <property type="evidence" value="ECO:0007669"/>
    <property type="project" value="UniProtKB-EC"/>
</dbReference>
<feature type="binding site" evidence="14">
    <location>
        <position position="178"/>
    </location>
    <ligand>
        <name>substrate</name>
    </ligand>
</feature>
<keyword evidence="10 12" id="KW-0560">Oxidoreductase</keyword>
<dbReference type="InterPro" id="IPR016193">
    <property type="entry name" value="Cytidine_deaminase-like"/>
</dbReference>
<dbReference type="RefSeq" id="WP_284325576.1">
    <property type="nucleotide sequence ID" value="NZ_BSPP01000007.1"/>
</dbReference>